<evidence type="ECO:0008006" key="3">
    <source>
        <dbReference type="Google" id="ProtNLM"/>
    </source>
</evidence>
<sequence>MASASPLRRHTEFYKPDGNLVIQVTVNYAHLTSSIIFDASSTLIIQVELTLYRVHKSTIKCSIIFASTLSVPQPEEPGAAREGSCDEHPFIISLETCTDFEALLAWFYPRSYHEMKALYSNRDSLISLLKMASRYDVEDALALAQD</sequence>
<keyword evidence="2" id="KW-1185">Reference proteome</keyword>
<dbReference type="OrthoDB" id="2799068at2759"/>
<reference evidence="2" key="1">
    <citation type="journal article" date="2014" name="Proc. Natl. Acad. Sci. U.S.A.">
        <title>Extensive sampling of basidiomycete genomes demonstrates inadequacy of the white-rot/brown-rot paradigm for wood decay fungi.</title>
        <authorList>
            <person name="Riley R."/>
            <person name="Salamov A.A."/>
            <person name="Brown D.W."/>
            <person name="Nagy L.G."/>
            <person name="Floudas D."/>
            <person name="Held B.W."/>
            <person name="Levasseur A."/>
            <person name="Lombard V."/>
            <person name="Morin E."/>
            <person name="Otillar R."/>
            <person name="Lindquist E.A."/>
            <person name="Sun H."/>
            <person name="LaButti K.M."/>
            <person name="Schmutz J."/>
            <person name="Jabbour D."/>
            <person name="Luo H."/>
            <person name="Baker S.E."/>
            <person name="Pisabarro A.G."/>
            <person name="Walton J.D."/>
            <person name="Blanchette R.A."/>
            <person name="Henrissat B."/>
            <person name="Martin F."/>
            <person name="Cullen D."/>
            <person name="Hibbett D.S."/>
            <person name="Grigoriev I.V."/>
        </authorList>
    </citation>
    <scope>NUCLEOTIDE SEQUENCE [LARGE SCALE GENOMIC DNA]</scope>
    <source>
        <strain evidence="2">FD-172 SS1</strain>
    </source>
</reference>
<proteinExistence type="predicted"/>
<name>A0A067LWA6_BOTB1</name>
<dbReference type="EMBL" id="KL198103">
    <property type="protein sequence ID" value="KDQ07658.1"/>
    <property type="molecule type" value="Genomic_DNA"/>
</dbReference>
<evidence type="ECO:0000313" key="2">
    <source>
        <dbReference type="Proteomes" id="UP000027195"/>
    </source>
</evidence>
<gene>
    <name evidence="1" type="ORF">BOTBODRAFT_180527</name>
</gene>
<dbReference type="InParanoid" id="A0A067LWA6"/>
<protein>
    <recommendedName>
        <fullName evidence="3">BTB domain-containing protein</fullName>
    </recommendedName>
</protein>
<dbReference type="Proteomes" id="UP000027195">
    <property type="component" value="Unassembled WGS sequence"/>
</dbReference>
<dbReference type="AlphaFoldDB" id="A0A067LWA6"/>
<organism evidence="1 2">
    <name type="scientific">Botryobasidium botryosum (strain FD-172 SS1)</name>
    <dbReference type="NCBI Taxonomy" id="930990"/>
    <lineage>
        <taxon>Eukaryota</taxon>
        <taxon>Fungi</taxon>
        <taxon>Dikarya</taxon>
        <taxon>Basidiomycota</taxon>
        <taxon>Agaricomycotina</taxon>
        <taxon>Agaricomycetes</taxon>
        <taxon>Cantharellales</taxon>
        <taxon>Botryobasidiaceae</taxon>
        <taxon>Botryobasidium</taxon>
    </lineage>
</organism>
<dbReference type="HOGENOM" id="CLU_1777146_0_0_1"/>
<evidence type="ECO:0000313" key="1">
    <source>
        <dbReference type="EMBL" id="KDQ07658.1"/>
    </source>
</evidence>
<accession>A0A067LWA6</accession>